<name>A0A9P5G6W9_GEOCN</name>
<keyword evidence="3 8" id="KW-0378">Hydrolase</keyword>
<accession>A0A9P5G6W9</accession>
<protein>
    <recommendedName>
        <fullName evidence="5">guanosine-diphosphatase</fullName>
        <ecNumber evidence="5">3.6.1.42</ecNumber>
    </recommendedName>
</protein>
<evidence type="ECO:0000256" key="3">
    <source>
        <dbReference type="ARBA" id="ARBA00022801"/>
    </source>
</evidence>
<dbReference type="EC" id="3.6.1.42" evidence="5"/>
<evidence type="ECO:0000256" key="6">
    <source>
        <dbReference type="PIRSR" id="PIRSR600407-1"/>
    </source>
</evidence>
<dbReference type="GO" id="GO:0004382">
    <property type="term" value="F:GDP phosphatase activity"/>
    <property type="evidence" value="ECO:0007669"/>
    <property type="project" value="UniProtKB-EC"/>
</dbReference>
<dbReference type="GO" id="GO:0000139">
    <property type="term" value="C:Golgi membrane"/>
    <property type="evidence" value="ECO:0007669"/>
    <property type="project" value="UniProtKB-SubCell"/>
</dbReference>
<dbReference type="PANTHER" id="PTHR11782">
    <property type="entry name" value="ADENOSINE/GUANOSINE DIPHOSPHATASE"/>
    <property type="match status" value="1"/>
</dbReference>
<reference evidence="10" key="1">
    <citation type="journal article" date="2020" name="Front. Microbiol.">
        <title>Phenotypic and Genetic Characterization of the Cheese Ripening Yeast Geotrichum candidum.</title>
        <authorList>
            <person name="Perkins V."/>
            <person name="Vignola S."/>
            <person name="Lessard M.H."/>
            <person name="Plante P.L."/>
            <person name="Corbeil J."/>
            <person name="Dugat-Bony E."/>
            <person name="Frenette M."/>
            <person name="Labrie S."/>
        </authorList>
    </citation>
    <scope>NUCLEOTIDE SEQUENCE</scope>
    <source>
        <strain evidence="10">LMA-70</strain>
    </source>
</reference>
<dbReference type="InterPro" id="IPR000407">
    <property type="entry name" value="GDA1_CD39_NTPase"/>
</dbReference>
<evidence type="ECO:0000256" key="4">
    <source>
        <dbReference type="ARBA" id="ARBA00037742"/>
    </source>
</evidence>
<evidence type="ECO:0000256" key="7">
    <source>
        <dbReference type="PIRSR" id="PIRSR600407-2"/>
    </source>
</evidence>
<dbReference type="Proteomes" id="UP000750522">
    <property type="component" value="Unassembled WGS sequence"/>
</dbReference>
<keyword evidence="9" id="KW-0472">Membrane</keyword>
<evidence type="ECO:0000256" key="5">
    <source>
        <dbReference type="ARBA" id="ARBA00038903"/>
    </source>
</evidence>
<feature type="binding site" evidence="7">
    <location>
        <begin position="238"/>
        <end position="242"/>
    </location>
    <ligand>
        <name>ATP</name>
        <dbReference type="ChEBI" id="CHEBI:30616"/>
    </ligand>
</feature>
<dbReference type="GO" id="GO:0005524">
    <property type="term" value="F:ATP binding"/>
    <property type="evidence" value="ECO:0007669"/>
    <property type="project" value="UniProtKB-KW"/>
</dbReference>
<dbReference type="Gene3D" id="3.30.420.40">
    <property type="match status" value="1"/>
</dbReference>
<evidence type="ECO:0000256" key="8">
    <source>
        <dbReference type="RuleBase" id="RU003833"/>
    </source>
</evidence>
<evidence type="ECO:0000256" key="9">
    <source>
        <dbReference type="SAM" id="Phobius"/>
    </source>
</evidence>
<dbReference type="GO" id="GO:0006487">
    <property type="term" value="P:protein N-linked glycosylation"/>
    <property type="evidence" value="ECO:0007669"/>
    <property type="project" value="TreeGrafter"/>
</dbReference>
<comment type="similarity">
    <text evidence="2 8">Belongs to the GDA1/CD39 NTPase family.</text>
</comment>
<comment type="caution">
    <text evidence="10">The sequence shown here is derived from an EMBL/GenBank/DDBJ whole genome shotgun (WGS) entry which is preliminary data.</text>
</comment>
<dbReference type="PANTHER" id="PTHR11782:SF83">
    <property type="entry name" value="GUANOSINE-DIPHOSPHATASE"/>
    <property type="match status" value="1"/>
</dbReference>
<dbReference type="GO" id="GO:0017111">
    <property type="term" value="F:ribonucleoside triphosphate phosphatase activity"/>
    <property type="evidence" value="ECO:0007669"/>
    <property type="project" value="TreeGrafter"/>
</dbReference>
<dbReference type="PROSITE" id="PS01238">
    <property type="entry name" value="GDA1_CD39_NTPASE"/>
    <property type="match status" value="1"/>
</dbReference>
<keyword evidence="7" id="KW-0067">ATP-binding</keyword>
<feature type="active site" description="Proton acceptor" evidence="6">
    <location>
        <position position="203"/>
    </location>
</feature>
<gene>
    <name evidence="10" type="ORF">DV451_001330</name>
</gene>
<evidence type="ECO:0000256" key="1">
    <source>
        <dbReference type="ARBA" id="ARBA00004323"/>
    </source>
</evidence>
<evidence type="ECO:0000256" key="2">
    <source>
        <dbReference type="ARBA" id="ARBA00009283"/>
    </source>
</evidence>
<dbReference type="GO" id="GO:0045134">
    <property type="term" value="F:UDP phosphatase activity"/>
    <property type="evidence" value="ECO:0007669"/>
    <property type="project" value="TreeGrafter"/>
</dbReference>
<dbReference type="EMBL" id="QQZK01000020">
    <property type="protein sequence ID" value="KAF5103590.1"/>
    <property type="molecule type" value="Genomic_DNA"/>
</dbReference>
<keyword evidence="9" id="KW-0812">Transmembrane</keyword>
<comment type="function">
    <text evidence="4">After transfer of sugars to endogenous macromolecular acceptors, the enzyme converts nucleoside diphosphates to nucleoside monophosphates which in turn exit the Golgi lumen in a coupled antiporter reaction, allowing entry of additional nucleotide sugar from the cytosol.</text>
</comment>
<dbReference type="GO" id="GO:0009134">
    <property type="term" value="P:nucleoside diphosphate catabolic process"/>
    <property type="evidence" value="ECO:0007669"/>
    <property type="project" value="TreeGrafter"/>
</dbReference>
<dbReference type="Pfam" id="PF01150">
    <property type="entry name" value="GDA1_CD39"/>
    <property type="match status" value="1"/>
</dbReference>
<keyword evidence="7" id="KW-0547">Nucleotide-binding</keyword>
<evidence type="ECO:0000313" key="10">
    <source>
        <dbReference type="EMBL" id="KAF5103590.1"/>
    </source>
</evidence>
<keyword evidence="9" id="KW-1133">Transmembrane helix</keyword>
<dbReference type="Gene3D" id="3.30.420.150">
    <property type="entry name" value="Exopolyphosphatase. Domain 2"/>
    <property type="match status" value="1"/>
</dbReference>
<comment type="subcellular location">
    <subcellularLocation>
        <location evidence="1">Golgi apparatus membrane</location>
        <topology evidence="1">Single-pass type II membrane protein</topology>
    </subcellularLocation>
</comment>
<organism evidence="10 11">
    <name type="scientific">Geotrichum candidum</name>
    <name type="common">Oospora lactis</name>
    <name type="synonym">Dipodascus geotrichum</name>
    <dbReference type="NCBI Taxonomy" id="1173061"/>
    <lineage>
        <taxon>Eukaryota</taxon>
        <taxon>Fungi</taxon>
        <taxon>Dikarya</taxon>
        <taxon>Ascomycota</taxon>
        <taxon>Saccharomycotina</taxon>
        <taxon>Dipodascomycetes</taxon>
        <taxon>Dipodascales</taxon>
        <taxon>Dipodascaceae</taxon>
        <taxon>Geotrichum</taxon>
    </lineage>
</organism>
<evidence type="ECO:0000313" key="11">
    <source>
        <dbReference type="Proteomes" id="UP000750522"/>
    </source>
</evidence>
<feature type="transmembrane region" description="Helical" evidence="9">
    <location>
        <begin position="12"/>
        <end position="29"/>
    </location>
</feature>
<reference evidence="10" key="2">
    <citation type="submission" date="2020-01" db="EMBL/GenBank/DDBJ databases">
        <authorList>
            <person name="Perkins V."/>
            <person name="Lessard M.-H."/>
            <person name="Dugat-Bony E."/>
            <person name="Frenette M."/>
            <person name="Labrie S."/>
        </authorList>
    </citation>
    <scope>NUCLEOTIDE SEQUENCE</scope>
    <source>
        <strain evidence="10">LMA-70</strain>
    </source>
</reference>
<proteinExistence type="inferred from homology"/>
<dbReference type="CDD" id="cd24040">
    <property type="entry name" value="ASKHA_NBD_GDA1"/>
    <property type="match status" value="1"/>
</dbReference>
<sequence length="504" mass="54770">MMKPSVSSKSGRIITICAIATLVILYLIISSNTPYDLVNSSAIQRATGSKTAVASANDSADSFECTKAYDGVSPVNQYVIMIDAGSSGSRVHVYHFNNCQASPRLVHEEFKMLEPGLSSYKSDPEAAAKSLDPLLEVALDTVPKDSQKCTPIAVKATAGLRLIGEEKSAAILEAVRTHLETDYPFAVVSKENNGVAMLSGADEGAYAWVTVNYLLGNIVPGKSSTSRPPTAAVFDLGGGSTQIVFEPTFAEPHLKVPEGDHKYDLQFGNNHYTLYQHSHLGYGLNVARETMYASIVKTYLKAGSSVSTTPLVNPCLPPGGKLSGVKVTVDEKEYSVDFVGPKEPSMMQCQKIAEIMLNKEAECKVEPCSFNGIHQPSLVDSFLTESDLYVISYFYDRTFPLGMPSSFNIDDLKDLGKKVCTGKDSYDSFRAIDGAVKELEDNPQWCGDLSYMLAILHTGYDIPVSREVRIAKKIKNNELGWCLGASLPLLDKTTSGWTCKLTRD</sequence>
<dbReference type="AlphaFoldDB" id="A0A9P5G6W9"/>